<evidence type="ECO:0000256" key="12">
    <source>
        <dbReference type="SAM" id="MobiDB-lite"/>
    </source>
</evidence>
<dbReference type="InterPro" id="IPR056299">
    <property type="entry name" value="CFAP61_dimer"/>
</dbReference>
<dbReference type="PANTHER" id="PTHR21178">
    <property type="entry name" value="CILIA- AND FLAGELLA-ASSOCIATED PROTEIN 61"/>
    <property type="match status" value="1"/>
</dbReference>
<evidence type="ECO:0000256" key="2">
    <source>
        <dbReference type="ARBA" id="ARBA00022490"/>
    </source>
</evidence>
<dbReference type="InterPro" id="IPR032675">
    <property type="entry name" value="LRR_dom_sf"/>
</dbReference>
<dbReference type="GO" id="GO:0030286">
    <property type="term" value="C:dynein complex"/>
    <property type="evidence" value="ECO:0007669"/>
    <property type="project" value="UniProtKB-KW"/>
</dbReference>
<evidence type="ECO:0000256" key="4">
    <source>
        <dbReference type="ARBA" id="ARBA00022701"/>
    </source>
</evidence>
<dbReference type="InterPro" id="IPR036188">
    <property type="entry name" value="FAD/NAD-bd_sf"/>
</dbReference>
<evidence type="ECO:0000256" key="1">
    <source>
        <dbReference type="ARBA" id="ARBA00004430"/>
    </source>
</evidence>
<proteinExistence type="inferred from homology"/>
<keyword evidence="9" id="KW-0966">Cell projection</keyword>
<dbReference type="Pfam" id="PF16092">
    <property type="entry name" value="CFAP61_N"/>
    <property type="match status" value="1"/>
</dbReference>
<dbReference type="InterPro" id="IPR023753">
    <property type="entry name" value="FAD/NAD-binding_dom"/>
</dbReference>
<feature type="compositionally biased region" description="Acidic residues" evidence="12">
    <location>
        <begin position="487"/>
        <end position="513"/>
    </location>
</feature>
<evidence type="ECO:0000256" key="5">
    <source>
        <dbReference type="ARBA" id="ARBA00022737"/>
    </source>
</evidence>
<keyword evidence="8" id="KW-0206">Cytoskeleton</keyword>
<dbReference type="SUPFAM" id="SSF51905">
    <property type="entry name" value="FAD/NAD(P)-binding domain"/>
    <property type="match status" value="1"/>
</dbReference>
<feature type="region of interest" description="Disordered" evidence="12">
    <location>
        <begin position="471"/>
        <end position="513"/>
    </location>
</feature>
<dbReference type="WBParaSite" id="maker-uti_cns_0010873-snap-gene-0.3-mRNA-1">
    <property type="protein sequence ID" value="maker-uti_cns_0010873-snap-gene-0.3-mRNA-1"/>
    <property type="gene ID" value="maker-uti_cns_0010873-snap-gene-0.3"/>
</dbReference>
<evidence type="ECO:0000256" key="6">
    <source>
        <dbReference type="ARBA" id="ARBA00023017"/>
    </source>
</evidence>
<keyword evidence="7" id="KW-0505">Motor protein</keyword>
<dbReference type="GO" id="GO:0016491">
    <property type="term" value="F:oxidoreductase activity"/>
    <property type="evidence" value="ECO:0007669"/>
    <property type="project" value="InterPro"/>
</dbReference>
<organism evidence="16 17">
    <name type="scientific">Macrostomum lignano</name>
    <dbReference type="NCBI Taxonomy" id="282301"/>
    <lineage>
        <taxon>Eukaryota</taxon>
        <taxon>Metazoa</taxon>
        <taxon>Spiralia</taxon>
        <taxon>Lophotrochozoa</taxon>
        <taxon>Platyhelminthes</taxon>
        <taxon>Rhabditophora</taxon>
        <taxon>Macrostomorpha</taxon>
        <taxon>Macrostomida</taxon>
        <taxon>Macrostomidae</taxon>
        <taxon>Macrostomum</taxon>
    </lineage>
</organism>
<keyword evidence="5" id="KW-0677">Repeat</keyword>
<evidence type="ECO:0000256" key="9">
    <source>
        <dbReference type="ARBA" id="ARBA00023273"/>
    </source>
</evidence>
<feature type="region of interest" description="Disordered" evidence="12">
    <location>
        <begin position="424"/>
        <end position="457"/>
    </location>
</feature>
<keyword evidence="16" id="KW-1185">Reference proteome</keyword>
<dbReference type="PROSITE" id="PS51450">
    <property type="entry name" value="LRR"/>
    <property type="match status" value="2"/>
</dbReference>
<evidence type="ECO:0000256" key="8">
    <source>
        <dbReference type="ARBA" id="ARBA00023212"/>
    </source>
</evidence>
<keyword evidence="6" id="KW-0243">Dynein</keyword>
<dbReference type="InterPro" id="IPR001611">
    <property type="entry name" value="Leu-rich_rpt"/>
</dbReference>
<comment type="subcellular location">
    <subcellularLocation>
        <location evidence="1">Cytoplasm</location>
        <location evidence="1">Cytoskeleton</location>
        <location evidence="1">Cilium axoneme</location>
    </subcellularLocation>
</comment>
<reference evidence="17" key="1">
    <citation type="submission" date="2016-11" db="UniProtKB">
        <authorList>
            <consortium name="WormBaseParasite"/>
        </authorList>
    </citation>
    <scope>IDENTIFICATION</scope>
</reference>
<evidence type="ECO:0000256" key="11">
    <source>
        <dbReference type="ARBA" id="ARBA00049760"/>
    </source>
</evidence>
<name>A0A1I8I9X4_9PLAT</name>
<dbReference type="SUPFAM" id="SSF52058">
    <property type="entry name" value="L domain-like"/>
    <property type="match status" value="1"/>
</dbReference>
<feature type="domain" description="Cilia- and flagella-associated protein 61 N-terminal" evidence="14">
    <location>
        <begin position="145"/>
        <end position="401"/>
    </location>
</feature>
<comment type="similarity">
    <text evidence="10">Belongs to the dynein light chain LC1-type family.</text>
</comment>
<evidence type="ECO:0000256" key="3">
    <source>
        <dbReference type="ARBA" id="ARBA00022614"/>
    </source>
</evidence>
<accession>A0A1I8I9X4</accession>
<evidence type="ECO:0000259" key="15">
    <source>
        <dbReference type="Pfam" id="PF23150"/>
    </source>
</evidence>
<dbReference type="SMART" id="SM00365">
    <property type="entry name" value="LRR_SD22"/>
    <property type="match status" value="3"/>
</dbReference>
<dbReference type="FunFam" id="3.80.10.10:FF:000049">
    <property type="entry name" value="Dynein light chain 1"/>
    <property type="match status" value="1"/>
</dbReference>
<keyword evidence="3" id="KW-0433">Leucine-rich repeat</keyword>
<sequence length="1395" mass="156721">FQSKATSIKEALAKWEEKNGAKASEATAVKLYGQIPPIEKMDASLSTLTACEHLSLSTNVIERIANLNGLKNLKILSLGRNNIKSLTGLDAVGDTLEELWISYNNIEKLKGINVLKKLKVLYMSNNRSEMSKFKSPTGETQLVNARRTEALDAPHIEQLITEETVKLFGQVSVVEIIEKALLAVVLSNQEGEIIAHAAFFDYPNKPSTSRTNYKTDWESWLSASYDVKGCNSLNSFFLHLFVAKEGYEIPAAEEIIRTAFNAVPDLHHIFMVVNSGTYPNAALDQQFSQCELRSGGHHPSDCTVFGLPRHAHVPTLHIRPALVEDHDDLTPIFNQQSEILTRTYGEYFLAELIAGQDDSMRCLACEVKGKAVGFMSVTSEINLDLLNQCYELAPFHGLRKPHPDDQAVPPRTPTPADVVEDAAAVDARPTSSQRSGSAAGSEKGAAEGGEAATGPDAVETAEKLSDAVAASAKSSLLNEDDDRRIDEVDEENAENEAAEEAEEEPEEEEDEEGIVMTPIASPKSLSPEVPPNTAAARVARNFQPVYHGESNAVVIQLFAIAEAQDPRSVDFLPHVFRLFPDADFAIITVPTMVPEFSLLQSFVRVTPKPNCTLNQELYVFHRGGLACNLEVRAAKPADRPSVARLVNSLRLKSSLLKDFDLFLNFKRDPVKHGEQIQAFVAHCLGQLVGVGIMRKEADSDAMYMRSHYNIEDFIYYNHHRKDEHARLYHLAVNPIFNHFSKLFIKEIMRLGDKTCLSYPVYPSSAPEELRAKYSQPTALSYFVPVRARRQIQYPLEKLGGNAPSERVLMEQQAFALNHINRKLIYEPKVTVNARIVVVGASSTGISFLETLAFCPHLRFNNLILVSPHGLPGDLEPDEQRECMTASGRDYACMSLRTWVSVVYGRMTKIDRKRKVITVNGTARVPYDYLILSTGLQYQPVAPLKKAPSQRQMLSAKRLPPHRPRNMFCINDPFDAAAALHWLDRRLDKQRLEGKLIVYGRSLDAYACVQALLEAGVRPQSIVRVLDPDSPNPFEHDDHVETQVEAALHASGVAAHRGYRLQQWNDEEPEPRQLELLTFVSEDGKREVHLDCCALFAYQRLGVDFDCFTAVNDACLVFDGRLVIDANFHTNDVAIRAAGPVTKFQRAYHADNWSHASFNSKIVGEQLAHALLRLFDPTLDQDTEPPPEPAKLIPQFGHTPKLSGARLPGGYHYLHVTSPTIADYLHPTVGDEGRYLKTCTKEGSYFRLHLNQYDKIDSITCLSREPFPYKNYIQLYGLHQRLLNNLASRFKEKLVPDFFEFFNETWALAFYHDRFHDFRDELRDLLSTRPAPDKLSIEEQIRKLMEDEIGLSTAQRAQVKEEYARSGAKRALETRFLNYISYNYYHLPMYAKPEMV</sequence>
<dbReference type="Gene3D" id="3.80.10.10">
    <property type="entry name" value="Ribonuclease Inhibitor"/>
    <property type="match status" value="1"/>
</dbReference>
<evidence type="ECO:0000313" key="16">
    <source>
        <dbReference type="Proteomes" id="UP000095280"/>
    </source>
</evidence>
<keyword evidence="4" id="KW-0493">Microtubule</keyword>
<dbReference type="InterPro" id="IPR038884">
    <property type="entry name" value="CFAP61"/>
</dbReference>
<evidence type="ECO:0000256" key="7">
    <source>
        <dbReference type="ARBA" id="ARBA00023175"/>
    </source>
</evidence>
<dbReference type="Gene3D" id="3.50.50.60">
    <property type="entry name" value="FAD/NAD(P)-binding domain"/>
    <property type="match status" value="2"/>
</dbReference>
<evidence type="ECO:0000259" key="13">
    <source>
        <dbReference type="Pfam" id="PF07992"/>
    </source>
</evidence>
<dbReference type="PANTHER" id="PTHR21178:SF8">
    <property type="entry name" value="CILIA- AND FLAGELLA-ASSOCIATED PROTEIN 61"/>
    <property type="match status" value="1"/>
</dbReference>
<feature type="compositionally biased region" description="Low complexity" evidence="12">
    <location>
        <begin position="435"/>
        <end position="454"/>
    </location>
</feature>
<protein>
    <recommendedName>
        <fullName evidence="11">Dynein axonemal light chain 1</fullName>
    </recommendedName>
</protein>
<dbReference type="InterPro" id="IPR032151">
    <property type="entry name" value="CFAP61_N"/>
</dbReference>
<evidence type="ECO:0000256" key="10">
    <source>
        <dbReference type="ARBA" id="ARBA00049659"/>
    </source>
</evidence>
<feature type="domain" description="CFAP61 dimerisation" evidence="15">
    <location>
        <begin position="1198"/>
        <end position="1308"/>
    </location>
</feature>
<dbReference type="Pfam" id="PF07992">
    <property type="entry name" value="Pyr_redox_2"/>
    <property type="match status" value="1"/>
</dbReference>
<feature type="domain" description="FAD/NAD(P)-binding" evidence="13">
    <location>
        <begin position="834"/>
        <end position="1149"/>
    </location>
</feature>
<dbReference type="Proteomes" id="UP000095280">
    <property type="component" value="Unplaced"/>
</dbReference>
<evidence type="ECO:0000259" key="14">
    <source>
        <dbReference type="Pfam" id="PF16092"/>
    </source>
</evidence>
<dbReference type="GO" id="GO:0005874">
    <property type="term" value="C:microtubule"/>
    <property type="evidence" value="ECO:0007669"/>
    <property type="project" value="UniProtKB-KW"/>
</dbReference>
<evidence type="ECO:0000313" key="17">
    <source>
        <dbReference type="WBParaSite" id="maker-uti_cns_0010873-snap-gene-0.3-mRNA-1"/>
    </source>
</evidence>
<dbReference type="GO" id="GO:0005930">
    <property type="term" value="C:axoneme"/>
    <property type="evidence" value="ECO:0007669"/>
    <property type="project" value="UniProtKB-SubCell"/>
</dbReference>
<dbReference type="Pfam" id="PF23150">
    <property type="entry name" value="CFAP61_dimer"/>
    <property type="match status" value="1"/>
</dbReference>
<keyword evidence="2" id="KW-0963">Cytoplasm</keyword>